<evidence type="ECO:0000313" key="3">
    <source>
        <dbReference type="EMBL" id="VFK77399.1"/>
    </source>
</evidence>
<gene>
    <name evidence="1" type="ORF">BECKMB1821G_GA0114241_101832</name>
    <name evidence="3" type="ORF">BECKMB1821H_GA0114242_11336</name>
    <name evidence="2" type="ORF">BECKMB1821I_GA0114274_11196</name>
</gene>
<protein>
    <submittedName>
        <fullName evidence="1">BrnA antitoxin of type II toxin-antitoxin system</fullName>
    </submittedName>
</protein>
<name>A0A450X9X8_9GAMM</name>
<dbReference type="InterPro" id="IPR025528">
    <property type="entry name" value="BrnA_antitoxin"/>
</dbReference>
<dbReference type="AlphaFoldDB" id="A0A450X9X8"/>
<sequence length="88" mass="10086">MNEKDTNKSSKTDWERVDALTDGQIDISDIPPLSDAFFAKATLQMPKERATVTVRIDSDVWAWYAAQGDDCERRMNMALRRYSEGQRA</sequence>
<dbReference type="EMBL" id="CAADFQ010000119">
    <property type="protein sequence ID" value="VFK35455.1"/>
    <property type="molecule type" value="Genomic_DNA"/>
</dbReference>
<reference evidence="1" key="1">
    <citation type="submission" date="2019-02" db="EMBL/GenBank/DDBJ databases">
        <authorList>
            <person name="Gruber-Vodicka R. H."/>
            <person name="Seah K. B. B."/>
        </authorList>
    </citation>
    <scope>NUCLEOTIDE SEQUENCE</scope>
    <source>
        <strain evidence="1">BECK_BZ197</strain>
        <strain evidence="3">BECK_BZ198</strain>
        <strain evidence="2">BECK_BZ199</strain>
    </source>
</reference>
<organism evidence="1">
    <name type="scientific">Candidatus Kentrum sp. MB</name>
    <dbReference type="NCBI Taxonomy" id="2138164"/>
    <lineage>
        <taxon>Bacteria</taxon>
        <taxon>Pseudomonadati</taxon>
        <taxon>Pseudomonadota</taxon>
        <taxon>Gammaproteobacteria</taxon>
        <taxon>Candidatus Kentrum</taxon>
    </lineage>
</organism>
<evidence type="ECO:0000313" key="2">
    <source>
        <dbReference type="EMBL" id="VFK35455.1"/>
    </source>
</evidence>
<dbReference type="EMBL" id="CAADFO010000018">
    <property type="protein sequence ID" value="VFK26137.1"/>
    <property type="molecule type" value="Genomic_DNA"/>
</dbReference>
<dbReference type="Pfam" id="PF14384">
    <property type="entry name" value="BrnA_antitoxin"/>
    <property type="match status" value="1"/>
</dbReference>
<proteinExistence type="predicted"/>
<dbReference type="EMBL" id="CAADGH010000133">
    <property type="protein sequence ID" value="VFK77399.1"/>
    <property type="molecule type" value="Genomic_DNA"/>
</dbReference>
<accession>A0A450X9X8</accession>
<evidence type="ECO:0000313" key="1">
    <source>
        <dbReference type="EMBL" id="VFK26137.1"/>
    </source>
</evidence>